<reference evidence="4" key="1">
    <citation type="journal article" date="2014" name="Genome Announc.">
        <title>Genome sequence of the yeast Cyberlindnera fabianii (Hansenula fabianii).</title>
        <authorList>
            <person name="Freel K.C."/>
            <person name="Sarilar V."/>
            <person name="Neuveglise C."/>
            <person name="Devillers H."/>
            <person name="Friedrich A."/>
            <person name="Schacherer J."/>
        </authorList>
    </citation>
    <scope>NUCLEOTIDE SEQUENCE</scope>
    <source>
        <strain evidence="4">YJS4271</strain>
    </source>
</reference>
<accession>A0A061AKX5</accession>
<dbReference type="EMBL" id="LK052886">
    <property type="protein sequence ID" value="CDR37801.1"/>
    <property type="molecule type" value="Genomic_DNA"/>
</dbReference>
<dbReference type="AlphaFoldDB" id="A0A061AKX5"/>
<comment type="similarity">
    <text evidence="1">Belongs to the bacterial ribosomal protein bS21 family.</text>
</comment>
<dbReference type="NCBIfam" id="TIGR00030">
    <property type="entry name" value="S21p"/>
    <property type="match status" value="1"/>
</dbReference>
<dbReference type="Pfam" id="PF01165">
    <property type="entry name" value="Ribosomal_S21"/>
    <property type="match status" value="1"/>
</dbReference>
<organism evidence="4">
    <name type="scientific">Cyberlindnera fabianii</name>
    <name type="common">Yeast</name>
    <name type="synonym">Hansenula fabianii</name>
    <dbReference type="NCBI Taxonomy" id="36022"/>
    <lineage>
        <taxon>Eukaryota</taxon>
        <taxon>Fungi</taxon>
        <taxon>Dikarya</taxon>
        <taxon>Ascomycota</taxon>
        <taxon>Saccharomycotina</taxon>
        <taxon>Saccharomycetes</taxon>
        <taxon>Phaffomycetales</taxon>
        <taxon>Phaffomycetaceae</taxon>
        <taxon>Cyberlindnera</taxon>
    </lineage>
</organism>
<dbReference type="GO" id="GO:0003735">
    <property type="term" value="F:structural constituent of ribosome"/>
    <property type="evidence" value="ECO:0007669"/>
    <property type="project" value="InterPro"/>
</dbReference>
<dbReference type="PANTHER" id="PTHR41237">
    <property type="entry name" value="37S RIBOSOMAL PROTEIN MRP21, MITOCHONDRIAL"/>
    <property type="match status" value="1"/>
</dbReference>
<dbReference type="GO" id="GO:0005763">
    <property type="term" value="C:mitochondrial small ribosomal subunit"/>
    <property type="evidence" value="ECO:0007669"/>
    <property type="project" value="TreeGrafter"/>
</dbReference>
<dbReference type="OrthoDB" id="2501249at2759"/>
<sequence length="170" mass="19442">MFALRTVRTQLTKSPLQSALPMAIRANSTKVSAEAAVGAKINSWREKEPASVTQTVVNRIHAAPNPPLRKQIIDEKDFVEPKEVAKNIPITGPIAGRMVKVDNGDVDRAFRHLKNVVNANNIRFDKQQQRFYKKPGKALEEKRIRRKKRMFDEGIRRLMNIVKDAKRRGY</sequence>
<dbReference type="PANTHER" id="PTHR41237:SF1">
    <property type="entry name" value="SMALL RIBOSOMAL SUBUNIT PROTEIN BS21M"/>
    <property type="match status" value="1"/>
</dbReference>
<proteinExistence type="inferred from homology"/>
<dbReference type="PhylomeDB" id="A0A061AKX5"/>
<gene>
    <name evidence="4" type="ORF">CYFA0S_01e17502g</name>
</gene>
<evidence type="ECO:0000256" key="2">
    <source>
        <dbReference type="ARBA" id="ARBA00022980"/>
    </source>
</evidence>
<evidence type="ECO:0000313" key="4">
    <source>
        <dbReference type="EMBL" id="CDR37801.1"/>
    </source>
</evidence>
<dbReference type="InterPro" id="IPR052837">
    <property type="entry name" value="Mitoribosomal_bS21"/>
</dbReference>
<protein>
    <submittedName>
        <fullName evidence="4">CYFA0S01e17502g1_1</fullName>
    </submittedName>
</protein>
<dbReference type="VEuPathDB" id="FungiDB:BON22_1607"/>
<evidence type="ECO:0000256" key="1">
    <source>
        <dbReference type="ARBA" id="ARBA00006640"/>
    </source>
</evidence>
<dbReference type="InterPro" id="IPR001911">
    <property type="entry name" value="Ribosomal_bS21"/>
</dbReference>
<keyword evidence="3" id="KW-0687">Ribonucleoprotein</keyword>
<name>A0A061AKX5_CYBFA</name>
<keyword evidence="2" id="KW-0689">Ribosomal protein</keyword>
<evidence type="ECO:0000256" key="3">
    <source>
        <dbReference type="ARBA" id="ARBA00023274"/>
    </source>
</evidence>
<dbReference type="GO" id="GO:0070124">
    <property type="term" value="P:mitochondrial translational initiation"/>
    <property type="evidence" value="ECO:0007669"/>
    <property type="project" value="TreeGrafter"/>
</dbReference>